<reference evidence="3 4" key="1">
    <citation type="journal article" date="2024" name="BMC Biol.">
        <title>Comparative genomics of Ascetosporea gives new insight into the evolutionary basis for animal parasitism in Rhizaria.</title>
        <authorList>
            <person name="Hiltunen Thoren M."/>
            <person name="Onut-Brannstrom I."/>
            <person name="Alfjorden A."/>
            <person name="Peckova H."/>
            <person name="Swords F."/>
            <person name="Hooper C."/>
            <person name="Holzer A.S."/>
            <person name="Bass D."/>
            <person name="Burki F."/>
        </authorList>
    </citation>
    <scope>NUCLEOTIDE SEQUENCE [LARGE SCALE GENOMIC DNA]</scope>
    <source>
        <strain evidence="3">20-A016</strain>
    </source>
</reference>
<feature type="compositionally biased region" description="Basic and acidic residues" evidence="1">
    <location>
        <begin position="19"/>
        <end position="33"/>
    </location>
</feature>
<dbReference type="Proteomes" id="UP001439008">
    <property type="component" value="Unassembled WGS sequence"/>
</dbReference>
<protein>
    <submittedName>
        <fullName evidence="3">Uncharacterized protein</fullName>
    </submittedName>
</protein>
<feature type="transmembrane region" description="Helical" evidence="2">
    <location>
        <begin position="302"/>
        <end position="319"/>
    </location>
</feature>
<accession>A0ABV2AI14</accession>
<proteinExistence type="predicted"/>
<evidence type="ECO:0000256" key="2">
    <source>
        <dbReference type="SAM" id="Phobius"/>
    </source>
</evidence>
<gene>
    <name evidence="3" type="ORF">MHBO_001176</name>
</gene>
<evidence type="ECO:0000313" key="4">
    <source>
        <dbReference type="Proteomes" id="UP001439008"/>
    </source>
</evidence>
<sequence length="331" mass="38446">MVDLYKNQIYKKSDIIQDRKSETVEKPNEKTDFDFDNFGEDENEENENLFEYDQIPQNSPKLFISDENVEMQISKEKVEKALESVRKSLFGLSKFSDKFPSLDKTKNLQKRFAKILNSLNDEKTIKSDLISPIKNGSDIKNFELKTDNGQNVKAFLREVFDIEDEIDIKNDHFVKNDKTDFDKELEKSEVEYNGENVKKKEKVSEIDVNKIFGPPKEKTSVIKKRSFKDDFVEKKRSEISEDLNDMAVTLKDTAVNFGQTILGDLTKLESIDNMFSENKDKVGNMTKELQKEQRIGGYAESIFSYAILVIVFVLTYFVIKTFPTEKKLNFT</sequence>
<name>A0ABV2AI14_9EUKA</name>
<evidence type="ECO:0000256" key="1">
    <source>
        <dbReference type="SAM" id="MobiDB-lite"/>
    </source>
</evidence>
<feature type="region of interest" description="Disordered" evidence="1">
    <location>
        <begin position="19"/>
        <end position="39"/>
    </location>
</feature>
<dbReference type="EMBL" id="JBDODL010000256">
    <property type="protein sequence ID" value="MES1919326.1"/>
    <property type="molecule type" value="Genomic_DNA"/>
</dbReference>
<comment type="caution">
    <text evidence="3">The sequence shown here is derived from an EMBL/GenBank/DDBJ whole genome shotgun (WGS) entry which is preliminary data.</text>
</comment>
<evidence type="ECO:0000313" key="3">
    <source>
        <dbReference type="EMBL" id="MES1919326.1"/>
    </source>
</evidence>
<keyword evidence="4" id="KW-1185">Reference proteome</keyword>
<keyword evidence="2" id="KW-0812">Transmembrane</keyword>
<organism evidence="3 4">
    <name type="scientific">Bonamia ostreae</name>
    <dbReference type="NCBI Taxonomy" id="126728"/>
    <lineage>
        <taxon>Eukaryota</taxon>
        <taxon>Sar</taxon>
        <taxon>Rhizaria</taxon>
        <taxon>Endomyxa</taxon>
        <taxon>Ascetosporea</taxon>
        <taxon>Haplosporida</taxon>
        <taxon>Bonamia</taxon>
    </lineage>
</organism>
<keyword evidence="2" id="KW-0472">Membrane</keyword>
<keyword evidence="2" id="KW-1133">Transmembrane helix</keyword>